<dbReference type="HOGENOM" id="CLU_1095099_0_0_1"/>
<dbReference type="Proteomes" id="UP000008068">
    <property type="component" value="Unassembled WGS sequence"/>
</dbReference>
<evidence type="ECO:0000313" key="2">
    <source>
        <dbReference type="EMBL" id="EGT37035.1"/>
    </source>
</evidence>
<evidence type="ECO:0000313" key="3">
    <source>
        <dbReference type="Proteomes" id="UP000008068"/>
    </source>
</evidence>
<dbReference type="OrthoDB" id="5867637at2759"/>
<gene>
    <name evidence="2" type="ORF">CAEBREN_25073</name>
</gene>
<keyword evidence="1" id="KW-0732">Signal</keyword>
<dbReference type="PANTHER" id="PTHR38633">
    <property type="entry name" value="PROTEIN CBG15573-RELATED"/>
    <property type="match status" value="1"/>
</dbReference>
<organism evidence="3">
    <name type="scientific">Caenorhabditis brenneri</name>
    <name type="common">Nematode worm</name>
    <dbReference type="NCBI Taxonomy" id="135651"/>
    <lineage>
        <taxon>Eukaryota</taxon>
        <taxon>Metazoa</taxon>
        <taxon>Ecdysozoa</taxon>
        <taxon>Nematoda</taxon>
        <taxon>Chromadorea</taxon>
        <taxon>Rhabditida</taxon>
        <taxon>Rhabditina</taxon>
        <taxon>Rhabditomorpha</taxon>
        <taxon>Rhabditoidea</taxon>
        <taxon>Rhabditidae</taxon>
        <taxon>Peloderinae</taxon>
        <taxon>Caenorhabditis</taxon>
    </lineage>
</organism>
<feature type="signal peptide" evidence="1">
    <location>
        <begin position="1"/>
        <end position="19"/>
    </location>
</feature>
<proteinExistence type="predicted"/>
<feature type="chain" id="PRO_5003405394" description="DUF281 domain-containing protein" evidence="1">
    <location>
        <begin position="20"/>
        <end position="263"/>
    </location>
</feature>
<evidence type="ECO:0008006" key="4">
    <source>
        <dbReference type="Google" id="ProtNLM"/>
    </source>
</evidence>
<keyword evidence="3" id="KW-1185">Reference proteome</keyword>
<dbReference type="AlphaFoldDB" id="G0NT13"/>
<reference evidence="3" key="1">
    <citation type="submission" date="2011-07" db="EMBL/GenBank/DDBJ databases">
        <authorList>
            <consortium name="Caenorhabditis brenneri Sequencing and Analysis Consortium"/>
            <person name="Wilson R.K."/>
        </authorList>
    </citation>
    <scope>NUCLEOTIDE SEQUENCE [LARGE SCALE GENOMIC DNA]</scope>
    <source>
        <strain evidence="3">PB2801</strain>
    </source>
</reference>
<protein>
    <recommendedName>
        <fullName evidence="4">DUF281 domain-containing protein</fullName>
    </recommendedName>
</protein>
<sequence length="263" mass="28142">MLLPAVVLCTVLVAGYGHGYGNGYGNEYYESKKDHNHCKKLKHYDIAPPSGSQLNRKAKFTQLEKNGKQCIMIDCPITSHTYALIAGHDGSEFNIFGADYSDTVVLAAGVNVGLVASCDGKKITATTTDGKKVNIKKVACIQNNVSNDLNSTVTVPPAPGCNSCNFEAMKPALVTPGTDMQYVDIPVTGGCMRTQVSCIKLSDPDNPCRNIAIETSDGIEKWTVDSVAKSIDVVFVCSPDGTYSSDSSMKINKFQCVFTCGVT</sequence>
<evidence type="ECO:0000256" key="1">
    <source>
        <dbReference type="SAM" id="SignalP"/>
    </source>
</evidence>
<dbReference type="InParanoid" id="G0NT13"/>
<dbReference type="EMBL" id="GL379941">
    <property type="protein sequence ID" value="EGT37035.1"/>
    <property type="molecule type" value="Genomic_DNA"/>
</dbReference>
<accession>G0NT13</accession>
<name>G0NT13_CAEBE</name>